<protein>
    <recommendedName>
        <fullName evidence="3">Glycosyl transferase family 1 domain-containing protein</fullName>
    </recommendedName>
</protein>
<organism evidence="1 2">
    <name type="scientific">Pandoraea morbifera</name>
    <dbReference type="NCBI Taxonomy" id="2508300"/>
    <lineage>
        <taxon>Bacteria</taxon>
        <taxon>Pseudomonadati</taxon>
        <taxon>Pseudomonadota</taxon>
        <taxon>Betaproteobacteria</taxon>
        <taxon>Burkholderiales</taxon>
        <taxon>Burkholderiaceae</taxon>
        <taxon>Pandoraea</taxon>
    </lineage>
</organism>
<keyword evidence="2" id="KW-1185">Reference proteome</keyword>
<proteinExistence type="predicted"/>
<evidence type="ECO:0008006" key="3">
    <source>
        <dbReference type="Google" id="ProtNLM"/>
    </source>
</evidence>
<dbReference type="Gene3D" id="3.40.50.2000">
    <property type="entry name" value="Glycogen Phosphorylase B"/>
    <property type="match status" value="1"/>
</dbReference>
<evidence type="ECO:0000313" key="2">
    <source>
        <dbReference type="Proteomes" id="UP000368474"/>
    </source>
</evidence>
<dbReference type="RefSeq" id="WP_150568572.1">
    <property type="nucleotide sequence ID" value="NZ_CABPSD010000020.1"/>
</dbReference>
<dbReference type="AlphaFoldDB" id="A0A5E4YFU8"/>
<dbReference type="EMBL" id="CABPSD010000020">
    <property type="protein sequence ID" value="VVE47686.1"/>
    <property type="molecule type" value="Genomic_DNA"/>
</dbReference>
<accession>A0A5E4YFU8</accession>
<sequence length="326" mass="35533">MLVLNFYNLNKTNGMYYYGLDYAEPCADRVGRILVRPQLVSAARAAFPNVDVRSCGALGMAWEVVKAGLRGDFVFTPTPHPIPFVRNQLVIFHDIYPFVGRLGNLKRNLFTIGTRTSGCLAGYTNLTAKPFLDSVGIAPSKQVFAPSRFPAERPRLSAPEVPDGGVIVGLMGTDSDKKNYAALFSSIQRLGIQRRIIFHVFGHDTEYYRSLQTAFPDIEMILMPSDKTSMDQFVGGVSVVVSATDGEGFGRPIAHALACGVPCLLLDCAVFREFFDGMADFAPDVDGIAKRLGNEAFAREPARPFAPPARVVDGIESTVALLKSLS</sequence>
<reference evidence="1 2" key="1">
    <citation type="submission" date="2019-08" db="EMBL/GenBank/DDBJ databases">
        <authorList>
            <person name="Peeters C."/>
        </authorList>
    </citation>
    <scope>NUCLEOTIDE SEQUENCE [LARGE SCALE GENOMIC DNA]</scope>
    <source>
        <strain evidence="1 2">LMG 31116</strain>
    </source>
</reference>
<evidence type="ECO:0000313" key="1">
    <source>
        <dbReference type="EMBL" id="VVE47686.1"/>
    </source>
</evidence>
<name>A0A5E4YFU8_9BURK</name>
<dbReference type="SUPFAM" id="SSF53756">
    <property type="entry name" value="UDP-Glycosyltransferase/glycogen phosphorylase"/>
    <property type="match status" value="1"/>
</dbReference>
<gene>
    <name evidence="1" type="ORF">PMO31116_04455</name>
</gene>
<dbReference type="Pfam" id="PF13692">
    <property type="entry name" value="Glyco_trans_1_4"/>
    <property type="match status" value="1"/>
</dbReference>
<dbReference type="Proteomes" id="UP000368474">
    <property type="component" value="Unassembled WGS sequence"/>
</dbReference>